<proteinExistence type="predicted"/>
<organism evidence="1 2">
    <name type="scientific">Clostridium tetani</name>
    <dbReference type="NCBI Taxonomy" id="1513"/>
    <lineage>
        <taxon>Bacteria</taxon>
        <taxon>Bacillati</taxon>
        <taxon>Bacillota</taxon>
        <taxon>Clostridia</taxon>
        <taxon>Eubacteriales</taxon>
        <taxon>Clostridiaceae</taxon>
        <taxon>Clostridium</taxon>
    </lineage>
</organism>
<sequence>QIISLRYINGLTWEEVATNIGGNNTADSVRKTAERFLK</sequence>
<evidence type="ECO:0000313" key="1">
    <source>
        <dbReference type="EMBL" id="RXI57426.1"/>
    </source>
</evidence>
<gene>
    <name evidence="1" type="ORF">DP131_05345</name>
</gene>
<reference evidence="1 2" key="1">
    <citation type="submission" date="2018-06" db="EMBL/GenBank/DDBJ databases">
        <title>Genome conservation of Clostridium tetani.</title>
        <authorList>
            <person name="Bruggemann H."/>
            <person name="Popoff M.R."/>
        </authorList>
    </citation>
    <scope>NUCLEOTIDE SEQUENCE [LARGE SCALE GENOMIC DNA]</scope>
    <source>
        <strain evidence="1 2">63.05</strain>
    </source>
</reference>
<name>A0ABY0EQY4_CLOTA</name>
<protein>
    <submittedName>
        <fullName evidence="1">RNA polymerase subunit sigma-24</fullName>
    </submittedName>
</protein>
<accession>A0ABY0EQY4</accession>
<feature type="non-terminal residue" evidence="1">
    <location>
        <position position="1"/>
    </location>
</feature>
<dbReference type="Proteomes" id="UP000290273">
    <property type="component" value="Unassembled WGS sequence"/>
</dbReference>
<evidence type="ECO:0000313" key="2">
    <source>
        <dbReference type="Proteomes" id="UP000290273"/>
    </source>
</evidence>
<dbReference type="EMBL" id="QMAU01000022">
    <property type="protein sequence ID" value="RXI57426.1"/>
    <property type="molecule type" value="Genomic_DNA"/>
</dbReference>
<comment type="caution">
    <text evidence="1">The sequence shown here is derived from an EMBL/GenBank/DDBJ whole genome shotgun (WGS) entry which is preliminary data.</text>
</comment>